<protein>
    <recommendedName>
        <fullName evidence="3">DUF1573 domain-containing protein</fullName>
    </recommendedName>
</protein>
<evidence type="ECO:0008006" key="3">
    <source>
        <dbReference type="Google" id="ProtNLM"/>
    </source>
</evidence>
<gene>
    <name evidence="1" type="ORF">SCALIN_C13_0204</name>
</gene>
<dbReference type="InterPro" id="IPR013783">
    <property type="entry name" value="Ig-like_fold"/>
</dbReference>
<accession>A0A286TXT7</accession>
<evidence type="ECO:0000313" key="2">
    <source>
        <dbReference type="Proteomes" id="UP000218542"/>
    </source>
</evidence>
<comment type="caution">
    <text evidence="1">The sequence shown here is derived from an EMBL/GenBank/DDBJ whole genome shotgun (WGS) entry which is preliminary data.</text>
</comment>
<dbReference type="EMBL" id="BAOS01000013">
    <property type="protein sequence ID" value="GAX60687.1"/>
    <property type="molecule type" value="Genomic_DNA"/>
</dbReference>
<evidence type="ECO:0000313" key="1">
    <source>
        <dbReference type="EMBL" id="GAX60687.1"/>
    </source>
</evidence>
<name>A0A286TXT7_9BACT</name>
<organism evidence="1 2">
    <name type="scientific">Candidatus Scalindua japonica</name>
    <dbReference type="NCBI Taxonomy" id="1284222"/>
    <lineage>
        <taxon>Bacteria</taxon>
        <taxon>Pseudomonadati</taxon>
        <taxon>Planctomycetota</taxon>
        <taxon>Candidatus Brocadiia</taxon>
        <taxon>Candidatus Brocadiales</taxon>
        <taxon>Candidatus Scalinduaceae</taxon>
        <taxon>Candidatus Scalindua</taxon>
    </lineage>
</organism>
<dbReference type="PANTHER" id="PTHR37833:SF1">
    <property type="entry name" value="SIGNAL PEPTIDE PROTEIN"/>
    <property type="match status" value="1"/>
</dbReference>
<dbReference type="Pfam" id="PF07610">
    <property type="entry name" value="DUF1573"/>
    <property type="match status" value="1"/>
</dbReference>
<dbReference type="Gene3D" id="2.60.40.10">
    <property type="entry name" value="Immunoglobulins"/>
    <property type="match status" value="1"/>
</dbReference>
<dbReference type="InterPro" id="IPR011467">
    <property type="entry name" value="DUF1573"/>
</dbReference>
<dbReference type="AlphaFoldDB" id="A0A286TXT7"/>
<keyword evidence="2" id="KW-1185">Reference proteome</keyword>
<proteinExistence type="predicted"/>
<reference evidence="2" key="1">
    <citation type="journal article" date="2017" name="Environ. Microbiol. Rep.">
        <title>Genetic Diversity of Marine Anaerobic Ammonium-Oxidizing Bacteria as Revealed by Genomic and Proteomic Analyses of 'Candidatus Scalindua japonica'.</title>
        <authorList>
            <person name="Oshiki M."/>
            <person name="Mizuto K."/>
            <person name="Kimura Z."/>
            <person name="Kindaichi T."/>
            <person name="Satoh H."/>
            <person name="Okabe S."/>
        </authorList>
    </citation>
    <scope>NUCLEOTIDE SEQUENCE [LARGE SCALE GENOMIC DNA]</scope>
    <source>
        <strain evidence="2">husup-a2</strain>
    </source>
</reference>
<dbReference type="Proteomes" id="UP000218542">
    <property type="component" value="Unassembled WGS sequence"/>
</dbReference>
<dbReference type="PANTHER" id="PTHR37833">
    <property type="entry name" value="LIPOPROTEIN-RELATED"/>
    <property type="match status" value="1"/>
</dbReference>
<sequence>MVQLFINVELLPAQNVPSNDKNSDNSVSRKKPKIFFEHPDFNFDKVYKGNKVEHVYKFENRGNDTLEIQKVKPSCGCTAVVLSHNTILPGKTGEIKATFNSRSYRGHARKTIAVLSNDPDTPSYKLTLSGEIIEEISIKPQNINFGSFRVDNQSDKTVKVSVKSQSGPDFKITKATSSKPFVEATAMEGQNGEYTVAATLKNYHKIGRFSGKIFLDTNSDKQPKASIIFYGVVEGDLVINQKRLYFGNISEGKEITRRLYVKINENSIKILNTKVSPDCLSININERYEQNNPHCLIEIKLHNDAPVGKIDGLLELTTNSKEQPVINIPITGVVHKAKNS</sequence>